<accession>A0A2A2LYB8</accession>
<protein>
    <submittedName>
        <fullName evidence="1">Uncharacterized protein</fullName>
    </submittedName>
</protein>
<proteinExistence type="predicted"/>
<evidence type="ECO:0000313" key="2">
    <source>
        <dbReference type="Proteomes" id="UP000218231"/>
    </source>
</evidence>
<comment type="caution">
    <text evidence="1">The sequence shown here is derived from an EMBL/GenBank/DDBJ whole genome shotgun (WGS) entry which is preliminary data.</text>
</comment>
<dbReference type="AlphaFoldDB" id="A0A2A2LYB8"/>
<reference evidence="1 2" key="1">
    <citation type="journal article" date="2017" name="Curr. Biol.">
        <title>Genome architecture and evolution of a unichromosomal asexual nematode.</title>
        <authorList>
            <person name="Fradin H."/>
            <person name="Zegar C."/>
            <person name="Gutwein M."/>
            <person name="Lucas J."/>
            <person name="Kovtun M."/>
            <person name="Corcoran D."/>
            <person name="Baugh L.R."/>
            <person name="Kiontke K."/>
            <person name="Gunsalus K."/>
            <person name="Fitch D.H."/>
            <person name="Piano F."/>
        </authorList>
    </citation>
    <scope>NUCLEOTIDE SEQUENCE [LARGE SCALE GENOMIC DNA]</scope>
    <source>
        <strain evidence="1">PF1309</strain>
    </source>
</reference>
<sequence>MADAEMRAAKEAFLKVLMTARNEVDYFQVIENTLDTAYEFGRLRLLHPELAKSTWTTEDANQLREGFPGAIKQIAEWYNPLTGSMEIEDTYRAKRYCSALTFIKTDFKPLFEILESDQAIRNAVDEEWTKVWSMCYQLILYMDEWQLDRRYRKPDESEMPCLEGIPRDHKWWW</sequence>
<organism evidence="1 2">
    <name type="scientific">Diploscapter pachys</name>
    <dbReference type="NCBI Taxonomy" id="2018661"/>
    <lineage>
        <taxon>Eukaryota</taxon>
        <taxon>Metazoa</taxon>
        <taxon>Ecdysozoa</taxon>
        <taxon>Nematoda</taxon>
        <taxon>Chromadorea</taxon>
        <taxon>Rhabditida</taxon>
        <taxon>Rhabditina</taxon>
        <taxon>Rhabditomorpha</taxon>
        <taxon>Rhabditoidea</taxon>
        <taxon>Rhabditidae</taxon>
        <taxon>Diploscapter</taxon>
    </lineage>
</organism>
<gene>
    <name evidence="1" type="ORF">WR25_21482</name>
</gene>
<keyword evidence="2" id="KW-1185">Reference proteome</keyword>
<evidence type="ECO:0000313" key="1">
    <source>
        <dbReference type="EMBL" id="PAV90987.1"/>
    </source>
</evidence>
<name>A0A2A2LYB8_9BILA</name>
<dbReference type="Proteomes" id="UP000218231">
    <property type="component" value="Unassembled WGS sequence"/>
</dbReference>
<dbReference type="EMBL" id="LIAE01006339">
    <property type="protein sequence ID" value="PAV90987.1"/>
    <property type="molecule type" value="Genomic_DNA"/>
</dbReference>
<dbReference type="OrthoDB" id="10011715at2759"/>